<dbReference type="InterPro" id="IPR036388">
    <property type="entry name" value="WH-like_DNA-bd_sf"/>
</dbReference>
<organism evidence="7 8">
    <name type="scientific">Cylindrotheca closterium</name>
    <dbReference type="NCBI Taxonomy" id="2856"/>
    <lineage>
        <taxon>Eukaryota</taxon>
        <taxon>Sar</taxon>
        <taxon>Stramenopiles</taxon>
        <taxon>Ochrophyta</taxon>
        <taxon>Bacillariophyta</taxon>
        <taxon>Bacillariophyceae</taxon>
        <taxon>Bacillariophycidae</taxon>
        <taxon>Bacillariales</taxon>
        <taxon>Bacillariaceae</taxon>
        <taxon>Cylindrotheca</taxon>
    </lineage>
</organism>
<dbReference type="Gene3D" id="1.10.10.10">
    <property type="entry name" value="Winged helix-like DNA-binding domain superfamily/Winged helix DNA-binding domain"/>
    <property type="match status" value="1"/>
</dbReference>
<dbReference type="GO" id="GO:0043565">
    <property type="term" value="F:sequence-specific DNA binding"/>
    <property type="evidence" value="ECO:0007669"/>
    <property type="project" value="InterPro"/>
</dbReference>
<comment type="caution">
    <text evidence="7">The sequence shown here is derived from an EMBL/GenBank/DDBJ whole genome shotgun (WGS) entry which is preliminary data.</text>
</comment>
<dbReference type="AlphaFoldDB" id="A0AAD2CFL1"/>
<feature type="compositionally biased region" description="Pro residues" evidence="5">
    <location>
        <begin position="184"/>
        <end position="193"/>
    </location>
</feature>
<dbReference type="GO" id="GO:0003700">
    <property type="term" value="F:DNA-binding transcription factor activity"/>
    <property type="evidence" value="ECO:0007669"/>
    <property type="project" value="InterPro"/>
</dbReference>
<name>A0AAD2CFL1_9STRA</name>
<keyword evidence="3" id="KW-0539">Nucleus</keyword>
<dbReference type="PANTHER" id="PTHR10015">
    <property type="entry name" value="HEAT SHOCK TRANSCRIPTION FACTOR"/>
    <property type="match status" value="1"/>
</dbReference>
<protein>
    <recommendedName>
        <fullName evidence="6">HSF-type DNA-binding domain-containing protein</fullName>
    </recommendedName>
</protein>
<evidence type="ECO:0000256" key="3">
    <source>
        <dbReference type="ARBA" id="ARBA00023242"/>
    </source>
</evidence>
<keyword evidence="2" id="KW-0238">DNA-binding</keyword>
<evidence type="ECO:0000256" key="4">
    <source>
        <dbReference type="RuleBase" id="RU004020"/>
    </source>
</evidence>
<dbReference type="InterPro" id="IPR036390">
    <property type="entry name" value="WH_DNA-bd_sf"/>
</dbReference>
<evidence type="ECO:0000256" key="2">
    <source>
        <dbReference type="ARBA" id="ARBA00023125"/>
    </source>
</evidence>
<evidence type="ECO:0000256" key="1">
    <source>
        <dbReference type="ARBA" id="ARBA00004123"/>
    </source>
</evidence>
<dbReference type="EMBL" id="CAKOGP040000269">
    <property type="protein sequence ID" value="CAJ1933388.1"/>
    <property type="molecule type" value="Genomic_DNA"/>
</dbReference>
<dbReference type="Pfam" id="PF00447">
    <property type="entry name" value="HSF_DNA-bind"/>
    <property type="match status" value="1"/>
</dbReference>
<evidence type="ECO:0000313" key="8">
    <source>
        <dbReference type="Proteomes" id="UP001295423"/>
    </source>
</evidence>
<comment type="subcellular location">
    <subcellularLocation>
        <location evidence="1">Nucleus</location>
    </subcellularLocation>
</comment>
<feature type="region of interest" description="Disordered" evidence="5">
    <location>
        <begin position="172"/>
        <end position="214"/>
    </location>
</feature>
<dbReference type="GO" id="GO:0005634">
    <property type="term" value="C:nucleus"/>
    <property type="evidence" value="ECO:0007669"/>
    <property type="project" value="UniProtKB-SubCell"/>
</dbReference>
<feature type="compositionally biased region" description="Low complexity" evidence="5">
    <location>
        <begin position="31"/>
        <end position="44"/>
    </location>
</feature>
<accession>A0AAD2CFL1</accession>
<evidence type="ECO:0000259" key="6">
    <source>
        <dbReference type="SMART" id="SM00415"/>
    </source>
</evidence>
<dbReference type="SMART" id="SM00415">
    <property type="entry name" value="HSF"/>
    <property type="match status" value="1"/>
</dbReference>
<dbReference type="InterPro" id="IPR000232">
    <property type="entry name" value="HSF_DNA-bd"/>
</dbReference>
<sequence>MTAQTISKPLSQSITPLMALADAALNDGEESAASSSSSLSTCSLSEEKQDSAETKLMTTPPMDKLSFAQQLMTLLDDESSPYLKWMPDGKSFTIKNPKKFTSDQMPKLFHIRNMSSFVRKLTRWGFTRHHEKETMNSDIFKHACFQKGEWDRCAQIKCATRQPVSLTTIRKDFQRTPTASRPVSIPPSAPRPVSPVMSKPTTTAPAQSQQSPQNFQEWKPLSAMQHHPAIAMPRRSAFCAVTPMVAELDLMKKLHPTTRANLLTLQLLREASQTQQQLTDQALLRIRWHLFQQMAS</sequence>
<dbReference type="SUPFAM" id="SSF46785">
    <property type="entry name" value="Winged helix' DNA-binding domain"/>
    <property type="match status" value="1"/>
</dbReference>
<reference evidence="7" key="1">
    <citation type="submission" date="2023-08" db="EMBL/GenBank/DDBJ databases">
        <authorList>
            <person name="Audoor S."/>
            <person name="Bilcke G."/>
        </authorList>
    </citation>
    <scope>NUCLEOTIDE SEQUENCE</scope>
</reference>
<feature type="domain" description="HSF-type DNA-binding" evidence="6">
    <location>
        <begin position="67"/>
        <end position="159"/>
    </location>
</feature>
<evidence type="ECO:0000313" key="7">
    <source>
        <dbReference type="EMBL" id="CAJ1933388.1"/>
    </source>
</evidence>
<gene>
    <name evidence="7" type="ORF">CYCCA115_LOCUS3284</name>
</gene>
<dbReference type="PANTHER" id="PTHR10015:SF206">
    <property type="entry name" value="HSF-TYPE DNA-BINDING DOMAIN-CONTAINING PROTEIN"/>
    <property type="match status" value="1"/>
</dbReference>
<feature type="region of interest" description="Disordered" evidence="5">
    <location>
        <begin position="29"/>
        <end position="54"/>
    </location>
</feature>
<proteinExistence type="inferred from homology"/>
<evidence type="ECO:0000256" key="5">
    <source>
        <dbReference type="SAM" id="MobiDB-lite"/>
    </source>
</evidence>
<dbReference type="Proteomes" id="UP001295423">
    <property type="component" value="Unassembled WGS sequence"/>
</dbReference>
<feature type="compositionally biased region" description="Polar residues" evidence="5">
    <location>
        <begin position="199"/>
        <end position="214"/>
    </location>
</feature>
<comment type="similarity">
    <text evidence="4">Belongs to the HSF family.</text>
</comment>
<keyword evidence="8" id="KW-1185">Reference proteome</keyword>